<organism evidence="3 4">
    <name type="scientific">Aphis craccivora</name>
    <name type="common">Cowpea aphid</name>
    <dbReference type="NCBI Taxonomy" id="307492"/>
    <lineage>
        <taxon>Eukaryota</taxon>
        <taxon>Metazoa</taxon>
        <taxon>Ecdysozoa</taxon>
        <taxon>Arthropoda</taxon>
        <taxon>Hexapoda</taxon>
        <taxon>Insecta</taxon>
        <taxon>Pterygota</taxon>
        <taxon>Neoptera</taxon>
        <taxon>Paraneoptera</taxon>
        <taxon>Hemiptera</taxon>
        <taxon>Sternorrhyncha</taxon>
        <taxon>Aphidomorpha</taxon>
        <taxon>Aphidoidea</taxon>
        <taxon>Aphididae</taxon>
        <taxon>Aphidini</taxon>
        <taxon>Aphis</taxon>
        <taxon>Aphis</taxon>
    </lineage>
</organism>
<dbReference type="EMBL" id="VUJU01002332">
    <property type="protein sequence ID" value="KAF0761652.1"/>
    <property type="molecule type" value="Genomic_DNA"/>
</dbReference>
<name>A0A6G0YV32_APHCR</name>
<comment type="caution">
    <text evidence="3">The sequence shown here is derived from an EMBL/GenBank/DDBJ whole genome shotgun (WGS) entry which is preliminary data.</text>
</comment>
<keyword evidence="2" id="KW-0812">Transmembrane</keyword>
<reference evidence="3 4" key="1">
    <citation type="submission" date="2019-08" db="EMBL/GenBank/DDBJ databases">
        <title>Whole genome of Aphis craccivora.</title>
        <authorList>
            <person name="Voronova N.V."/>
            <person name="Shulinski R.S."/>
            <person name="Bandarenka Y.V."/>
            <person name="Zhorov D.G."/>
            <person name="Warner D."/>
        </authorList>
    </citation>
    <scope>NUCLEOTIDE SEQUENCE [LARGE SCALE GENOMIC DNA]</scope>
    <source>
        <strain evidence="3">180601</strain>
        <tissue evidence="3">Whole Body</tissue>
    </source>
</reference>
<evidence type="ECO:0000256" key="1">
    <source>
        <dbReference type="SAM" id="MobiDB-lite"/>
    </source>
</evidence>
<keyword evidence="2" id="KW-1133">Transmembrane helix</keyword>
<keyword evidence="2" id="KW-0472">Membrane</keyword>
<dbReference type="AlphaFoldDB" id="A0A6G0YV32"/>
<protein>
    <recommendedName>
        <fullName evidence="5">Insulin-like domain-containing protein</fullName>
    </recommendedName>
</protein>
<evidence type="ECO:0000256" key="2">
    <source>
        <dbReference type="SAM" id="Phobius"/>
    </source>
</evidence>
<feature type="region of interest" description="Disordered" evidence="1">
    <location>
        <begin position="102"/>
        <end position="135"/>
    </location>
</feature>
<evidence type="ECO:0008006" key="5">
    <source>
        <dbReference type="Google" id="ProtNLM"/>
    </source>
</evidence>
<feature type="transmembrane region" description="Helical" evidence="2">
    <location>
        <begin position="12"/>
        <end position="33"/>
    </location>
</feature>
<dbReference type="OrthoDB" id="6601777at2759"/>
<feature type="compositionally biased region" description="Basic and acidic residues" evidence="1">
    <location>
        <begin position="123"/>
        <end position="135"/>
    </location>
</feature>
<accession>A0A6G0YV32</accession>
<evidence type="ECO:0000313" key="3">
    <source>
        <dbReference type="EMBL" id="KAF0761652.1"/>
    </source>
</evidence>
<gene>
    <name evidence="3" type="ORF">FWK35_00007829</name>
</gene>
<evidence type="ECO:0000313" key="4">
    <source>
        <dbReference type="Proteomes" id="UP000478052"/>
    </source>
</evidence>
<proteinExistence type="predicted"/>
<keyword evidence="4" id="KW-1185">Reference proteome</keyword>
<dbReference type="Proteomes" id="UP000478052">
    <property type="component" value="Unassembled WGS sequence"/>
</dbReference>
<sequence>MLKINKRLSIYCVNVTIAVLVQVAVFFIMQVSADSCNDKTIKDMMLSVCKMNTKRSFSDNSNRGSLFGLNLRGMLGDAEREFKRLVEDTVEADWQLKKSYEHKPKESNVSPLQRPIHLSGFKDSSRHAKRRDDSGKAVVIKREAMGSFRECCLNKNCTLKDLRLICQKK</sequence>